<sequence length="187" mass="20427">MEHYHEETLDEYAKNGELDALCKLLSSNPDSNAEKIEAPCENEQLEIVSRLIEQGVDINTTDEDGRTPLWIATAKHDKSMIEKLVGQGANVNATSLNKSLPKKAASSEEQDFPTEAPTLDEQIVELTETPLWLASFKGHADVLEYLLNKGASVDAADKNGVTVGDSLLVLERTANATCLELVAVEYI</sequence>
<evidence type="ECO:0000256" key="2">
    <source>
        <dbReference type="ARBA" id="ARBA00023043"/>
    </source>
</evidence>
<dbReference type="InterPro" id="IPR036770">
    <property type="entry name" value="Ankyrin_rpt-contain_sf"/>
</dbReference>
<dbReference type="Gene3D" id="1.25.40.20">
    <property type="entry name" value="Ankyrin repeat-containing domain"/>
    <property type="match status" value="1"/>
</dbReference>
<name>A0A0N4V0T2_ENTVE</name>
<dbReference type="Proteomes" id="UP000274131">
    <property type="component" value="Unassembled WGS sequence"/>
</dbReference>
<dbReference type="AlphaFoldDB" id="A0A0N4V0T2"/>
<dbReference type="PANTHER" id="PTHR24171">
    <property type="entry name" value="ANKYRIN REPEAT DOMAIN-CONTAINING PROTEIN 39-RELATED"/>
    <property type="match status" value="1"/>
</dbReference>
<organism evidence="6">
    <name type="scientific">Enterobius vermicularis</name>
    <name type="common">Human pinworm</name>
    <dbReference type="NCBI Taxonomy" id="51028"/>
    <lineage>
        <taxon>Eukaryota</taxon>
        <taxon>Metazoa</taxon>
        <taxon>Ecdysozoa</taxon>
        <taxon>Nematoda</taxon>
        <taxon>Chromadorea</taxon>
        <taxon>Rhabditida</taxon>
        <taxon>Spirurina</taxon>
        <taxon>Oxyuridomorpha</taxon>
        <taxon>Oxyuroidea</taxon>
        <taxon>Oxyuridae</taxon>
        <taxon>Enterobius</taxon>
    </lineage>
</organism>
<dbReference type="Pfam" id="PF12796">
    <property type="entry name" value="Ank_2"/>
    <property type="match status" value="1"/>
</dbReference>
<feature type="repeat" description="ANK" evidence="3">
    <location>
        <begin position="64"/>
        <end position="96"/>
    </location>
</feature>
<dbReference type="PROSITE" id="PS50088">
    <property type="entry name" value="ANK_REPEAT"/>
    <property type="match status" value="2"/>
</dbReference>
<dbReference type="EMBL" id="UXUI01007542">
    <property type="protein sequence ID" value="VDD88100.1"/>
    <property type="molecule type" value="Genomic_DNA"/>
</dbReference>
<protein>
    <submittedName>
        <fullName evidence="6">ANK_REP_REGION domain-containing protein</fullName>
    </submittedName>
</protein>
<reference evidence="4 5" key="2">
    <citation type="submission" date="2018-10" db="EMBL/GenBank/DDBJ databases">
        <authorList>
            <consortium name="Pathogen Informatics"/>
        </authorList>
    </citation>
    <scope>NUCLEOTIDE SEQUENCE [LARGE SCALE GENOMIC DNA]</scope>
</reference>
<evidence type="ECO:0000313" key="6">
    <source>
        <dbReference type="WBParaSite" id="EVEC_0000353501-mRNA-1"/>
    </source>
</evidence>
<evidence type="ECO:0000256" key="3">
    <source>
        <dbReference type="PROSITE-ProRule" id="PRU00023"/>
    </source>
</evidence>
<dbReference type="SMART" id="SM00248">
    <property type="entry name" value="ANK"/>
    <property type="match status" value="3"/>
</dbReference>
<dbReference type="Pfam" id="PF00023">
    <property type="entry name" value="Ank"/>
    <property type="match status" value="1"/>
</dbReference>
<dbReference type="STRING" id="51028.A0A0N4V0T2"/>
<feature type="repeat" description="ANK" evidence="3">
    <location>
        <begin position="126"/>
        <end position="158"/>
    </location>
</feature>
<dbReference type="InterPro" id="IPR002110">
    <property type="entry name" value="Ankyrin_rpt"/>
</dbReference>
<evidence type="ECO:0000313" key="4">
    <source>
        <dbReference type="EMBL" id="VDD88100.1"/>
    </source>
</evidence>
<keyword evidence="1" id="KW-0677">Repeat</keyword>
<dbReference type="OrthoDB" id="5946465at2759"/>
<dbReference type="SUPFAM" id="SSF48403">
    <property type="entry name" value="Ankyrin repeat"/>
    <property type="match status" value="1"/>
</dbReference>
<dbReference type="WBParaSite" id="EVEC_0000353501-mRNA-1">
    <property type="protein sequence ID" value="EVEC_0000353501-mRNA-1"/>
    <property type="gene ID" value="EVEC_0000353501"/>
</dbReference>
<keyword evidence="2 3" id="KW-0040">ANK repeat</keyword>
<evidence type="ECO:0000256" key="1">
    <source>
        <dbReference type="ARBA" id="ARBA00022737"/>
    </source>
</evidence>
<accession>A0A0N4V0T2</accession>
<proteinExistence type="predicted"/>
<dbReference type="PROSITE" id="PS50297">
    <property type="entry name" value="ANK_REP_REGION"/>
    <property type="match status" value="2"/>
</dbReference>
<evidence type="ECO:0000313" key="5">
    <source>
        <dbReference type="Proteomes" id="UP000274131"/>
    </source>
</evidence>
<keyword evidence="5" id="KW-1185">Reference proteome</keyword>
<reference evidence="6" key="1">
    <citation type="submission" date="2017-02" db="UniProtKB">
        <authorList>
            <consortium name="WormBaseParasite"/>
        </authorList>
    </citation>
    <scope>IDENTIFICATION</scope>
</reference>
<gene>
    <name evidence="4" type="ORF">EVEC_LOCUS3243</name>
</gene>